<comment type="caution">
    <text evidence="3">The sequence shown here is derived from an EMBL/GenBank/DDBJ whole genome shotgun (WGS) entry which is preliminary data.</text>
</comment>
<dbReference type="PIRSF" id="PIRSF016578">
    <property type="entry name" value="HsaA"/>
    <property type="match status" value="1"/>
</dbReference>
<dbReference type="Pfam" id="PF08028">
    <property type="entry name" value="Acyl-CoA_dh_2"/>
    <property type="match status" value="1"/>
</dbReference>
<dbReference type="PANTHER" id="PTHR48083">
    <property type="entry name" value="MEDIUM-CHAIN SPECIFIC ACYL-COA DEHYDROGENASE, MITOCHONDRIAL-RELATED"/>
    <property type="match status" value="1"/>
</dbReference>
<dbReference type="SUPFAM" id="SSF47203">
    <property type="entry name" value="Acyl-CoA dehydrogenase C-terminal domain-like"/>
    <property type="match status" value="1"/>
</dbReference>
<accession>A0A7X0HRK8</accession>
<protein>
    <submittedName>
        <fullName evidence="3">3-hydroxy-9,10-secoandrosta-1,3,5(10)-triene-9, 17-dione monooxygenase</fullName>
        <ecNumber evidence="3">1.14.14.12</ecNumber>
    </submittedName>
</protein>
<dbReference type="GO" id="GO:0036383">
    <property type="term" value="F:3-hydroxy-9,10-secoandrosta-1,3,5(10)-triene-9,17-dione monooxygenase activity"/>
    <property type="evidence" value="ECO:0007669"/>
    <property type="project" value="UniProtKB-EC"/>
</dbReference>
<name>A0A7X0HRK8_9BACI</name>
<dbReference type="SUPFAM" id="SSF56645">
    <property type="entry name" value="Acyl-CoA dehydrogenase NM domain-like"/>
    <property type="match status" value="1"/>
</dbReference>
<dbReference type="InterPro" id="IPR050741">
    <property type="entry name" value="Acyl-CoA_dehydrogenase"/>
</dbReference>
<dbReference type="AlphaFoldDB" id="A0A7X0HRK8"/>
<dbReference type="GO" id="GO:0050660">
    <property type="term" value="F:flavin adenine dinucleotide binding"/>
    <property type="evidence" value="ECO:0007669"/>
    <property type="project" value="InterPro"/>
</dbReference>
<sequence>METVIENKGLIENKALYEEIMQKAKRIGETAELGALEADNNSTISQCVADIIREEEIHRLILPKEFGYPQLDWRTFVDMVSTVGYYNLSASWLTYFFSAHNSWVCYYPKHIRDEVINQGGFVADVFAPVGKVEPVEGGYVVSGEYHFVSGINFCDWVGVGAIMQFEDNDKPERVGILLKVSDLELIKNWDPLGLRGTGSNTLIVNEVFVKPDAILRFSKIIEKSQPPYEDFDQDYLYYNTPFYPGFYVGFAAMAVGGAERVVEEFEKHTAGRVRFTGVNEKDSPTSQRVLAKLKIEMLSAKALLTEYITMMETDKGGPYEGAKYKAIRAEIIDKCTQIGVKALLTLGGHALLKGHPVELFTRDLIAIGTHITSLYEDGMLGYGRHLFGVNTNIQG</sequence>
<evidence type="ECO:0000259" key="2">
    <source>
        <dbReference type="Pfam" id="PF08028"/>
    </source>
</evidence>
<keyword evidence="4" id="KW-1185">Reference proteome</keyword>
<keyword evidence="1 3" id="KW-0560">Oxidoreductase</keyword>
<dbReference type="InterPro" id="IPR046373">
    <property type="entry name" value="Acyl-CoA_Oxase/DH_mid-dom_sf"/>
</dbReference>
<evidence type="ECO:0000313" key="3">
    <source>
        <dbReference type="EMBL" id="MBB6444497.1"/>
    </source>
</evidence>
<reference evidence="3 4" key="1">
    <citation type="submission" date="2020-08" db="EMBL/GenBank/DDBJ databases">
        <title>Genomic Encyclopedia of Type Strains, Phase IV (KMG-IV): sequencing the most valuable type-strain genomes for metagenomic binning, comparative biology and taxonomic classification.</title>
        <authorList>
            <person name="Goeker M."/>
        </authorList>
    </citation>
    <scope>NUCLEOTIDE SEQUENCE [LARGE SCALE GENOMIC DNA]</scope>
    <source>
        <strain evidence="3 4">DSM 5391</strain>
    </source>
</reference>
<dbReference type="Gene3D" id="1.20.140.10">
    <property type="entry name" value="Butyryl-CoA Dehydrogenase, subunit A, domain 3"/>
    <property type="match status" value="1"/>
</dbReference>
<evidence type="ECO:0000256" key="1">
    <source>
        <dbReference type="ARBA" id="ARBA00023002"/>
    </source>
</evidence>
<dbReference type="PANTHER" id="PTHR48083:SF2">
    <property type="entry name" value="MEDIUM-CHAIN SPECIFIC ACYL-COA DEHYDROGENASE, MITOCHONDRIAL"/>
    <property type="match status" value="1"/>
</dbReference>
<feature type="domain" description="Acyl-CoA dehydrogenase C-terminal" evidence="2">
    <location>
        <begin position="249"/>
        <end position="371"/>
    </location>
</feature>
<dbReference type="InterPro" id="IPR013107">
    <property type="entry name" value="Acyl-CoA_DH_C"/>
</dbReference>
<evidence type="ECO:0000313" key="4">
    <source>
        <dbReference type="Proteomes" id="UP000531594"/>
    </source>
</evidence>
<dbReference type="InterPro" id="IPR037069">
    <property type="entry name" value="AcylCoA_DH/ox_N_sf"/>
</dbReference>
<dbReference type="GO" id="GO:0003995">
    <property type="term" value="F:acyl-CoA dehydrogenase activity"/>
    <property type="evidence" value="ECO:0007669"/>
    <property type="project" value="TreeGrafter"/>
</dbReference>
<dbReference type="Gene3D" id="1.10.540.10">
    <property type="entry name" value="Acyl-CoA dehydrogenase/oxidase, N-terminal domain"/>
    <property type="match status" value="1"/>
</dbReference>
<dbReference type="EMBL" id="JACHGK010000002">
    <property type="protein sequence ID" value="MBB6444497.1"/>
    <property type="molecule type" value="Genomic_DNA"/>
</dbReference>
<proteinExistence type="predicted"/>
<keyword evidence="3" id="KW-0503">Monooxygenase</keyword>
<dbReference type="GO" id="GO:0033539">
    <property type="term" value="P:fatty acid beta-oxidation using acyl-CoA dehydrogenase"/>
    <property type="evidence" value="ECO:0007669"/>
    <property type="project" value="TreeGrafter"/>
</dbReference>
<dbReference type="InterPro" id="IPR036250">
    <property type="entry name" value="AcylCo_DH-like_C"/>
</dbReference>
<dbReference type="Proteomes" id="UP000531594">
    <property type="component" value="Unassembled WGS sequence"/>
</dbReference>
<dbReference type="Gene3D" id="2.40.110.10">
    <property type="entry name" value="Butyryl-CoA Dehydrogenase, subunit A, domain 2"/>
    <property type="match status" value="1"/>
</dbReference>
<dbReference type="GO" id="GO:0005737">
    <property type="term" value="C:cytoplasm"/>
    <property type="evidence" value="ECO:0007669"/>
    <property type="project" value="TreeGrafter"/>
</dbReference>
<gene>
    <name evidence="3" type="ORF">HNR53_001105</name>
</gene>
<dbReference type="InterPro" id="IPR009100">
    <property type="entry name" value="AcylCoA_DH/oxidase_NM_dom_sf"/>
</dbReference>
<organism evidence="3 4">
    <name type="scientific">Bacillus benzoevorans</name>
    <dbReference type="NCBI Taxonomy" id="1456"/>
    <lineage>
        <taxon>Bacteria</taxon>
        <taxon>Bacillati</taxon>
        <taxon>Bacillota</taxon>
        <taxon>Bacilli</taxon>
        <taxon>Bacillales</taxon>
        <taxon>Bacillaceae</taxon>
        <taxon>Bacillus</taxon>
    </lineage>
</organism>
<dbReference type="RefSeq" id="WP_184523592.1">
    <property type="nucleotide sequence ID" value="NZ_JACHGK010000002.1"/>
</dbReference>
<dbReference type="EC" id="1.14.14.12" evidence="3"/>